<dbReference type="OrthoDB" id="5293418at2"/>
<feature type="domain" description="DUF7939" evidence="4">
    <location>
        <begin position="515"/>
        <end position="600"/>
    </location>
</feature>
<dbReference type="Pfam" id="PF25607">
    <property type="entry name" value="DUF7939"/>
    <property type="match status" value="1"/>
</dbReference>
<dbReference type="PANTHER" id="PTHR40940:SF1">
    <property type="entry name" value="PROTEIN BATD"/>
    <property type="match status" value="1"/>
</dbReference>
<feature type="compositionally biased region" description="Polar residues" evidence="1">
    <location>
        <begin position="443"/>
        <end position="454"/>
    </location>
</feature>
<name>A0A3E0DUA4_9GAMM</name>
<evidence type="ECO:0000313" key="6">
    <source>
        <dbReference type="Proteomes" id="UP000256542"/>
    </source>
</evidence>
<feature type="region of interest" description="Disordered" evidence="1">
    <location>
        <begin position="378"/>
        <end position="458"/>
    </location>
</feature>
<organism evidence="5 6">
    <name type="scientific">Marinomonas pollencensis</name>
    <dbReference type="NCBI Taxonomy" id="491954"/>
    <lineage>
        <taxon>Bacteria</taxon>
        <taxon>Pseudomonadati</taxon>
        <taxon>Pseudomonadota</taxon>
        <taxon>Gammaproteobacteria</taxon>
        <taxon>Oceanospirillales</taxon>
        <taxon>Oceanospirillaceae</taxon>
        <taxon>Marinomonas</taxon>
    </lineage>
</organism>
<dbReference type="InterPro" id="IPR025738">
    <property type="entry name" value="BatD"/>
</dbReference>
<keyword evidence="2" id="KW-0472">Membrane</keyword>
<gene>
    <name evidence="5" type="ORF">DFP81_10151</name>
</gene>
<dbReference type="RefSeq" id="WP_115895757.1">
    <property type="nucleotide sequence ID" value="NZ_QUNG01000001.1"/>
</dbReference>
<evidence type="ECO:0000259" key="4">
    <source>
        <dbReference type="Pfam" id="PF25607"/>
    </source>
</evidence>
<dbReference type="EMBL" id="QUNG01000001">
    <property type="protein sequence ID" value="REG86488.1"/>
    <property type="molecule type" value="Genomic_DNA"/>
</dbReference>
<feature type="compositionally biased region" description="Polar residues" evidence="1">
    <location>
        <begin position="417"/>
        <end position="435"/>
    </location>
</feature>
<feature type="signal peptide" evidence="3">
    <location>
        <begin position="1"/>
        <end position="38"/>
    </location>
</feature>
<reference evidence="5 6" key="1">
    <citation type="submission" date="2018-08" db="EMBL/GenBank/DDBJ databases">
        <title>Genomic Encyclopedia of Type Strains, Phase III (KMG-III): the genomes of soil and plant-associated and newly described type strains.</title>
        <authorList>
            <person name="Whitman W."/>
        </authorList>
    </citation>
    <scope>NUCLEOTIDE SEQUENCE [LARGE SCALE GENOMIC DNA]</scope>
    <source>
        <strain evidence="5 6">CECT 7375</strain>
    </source>
</reference>
<evidence type="ECO:0000256" key="2">
    <source>
        <dbReference type="SAM" id="Phobius"/>
    </source>
</evidence>
<accession>A0A3E0DUA4</accession>
<keyword evidence="2" id="KW-1133">Transmembrane helix</keyword>
<comment type="caution">
    <text evidence="5">The sequence shown here is derived from an EMBL/GenBank/DDBJ whole genome shotgun (WGS) entry which is preliminary data.</text>
</comment>
<keyword evidence="3" id="KW-0732">Signal</keyword>
<evidence type="ECO:0000256" key="1">
    <source>
        <dbReference type="SAM" id="MobiDB-lite"/>
    </source>
</evidence>
<keyword evidence="6" id="KW-1185">Reference proteome</keyword>
<dbReference type="Pfam" id="PF13584">
    <property type="entry name" value="BatD"/>
    <property type="match status" value="2"/>
</dbReference>
<proteinExistence type="predicted"/>
<keyword evidence="2" id="KW-0812">Transmembrane</keyword>
<evidence type="ECO:0000313" key="5">
    <source>
        <dbReference type="EMBL" id="REG86488.1"/>
    </source>
</evidence>
<feature type="transmembrane region" description="Helical" evidence="2">
    <location>
        <begin position="467"/>
        <end position="487"/>
    </location>
</feature>
<feature type="compositionally biased region" description="Low complexity" evidence="1">
    <location>
        <begin position="378"/>
        <end position="405"/>
    </location>
</feature>
<protein>
    <submittedName>
        <fullName evidence="5">Oxygen tolerance protein BatD</fullName>
    </submittedName>
</protein>
<dbReference type="AlphaFoldDB" id="A0A3E0DUA4"/>
<evidence type="ECO:0000256" key="3">
    <source>
        <dbReference type="SAM" id="SignalP"/>
    </source>
</evidence>
<feature type="chain" id="PRO_5017670698" evidence="3">
    <location>
        <begin position="39"/>
        <end position="618"/>
    </location>
</feature>
<dbReference type="PANTHER" id="PTHR40940">
    <property type="entry name" value="PROTEIN BATD-RELATED"/>
    <property type="match status" value="1"/>
</dbReference>
<sequence length="618" mass="67856">MVTTRLFHSSLVVSRAISLTLTAMIVLTFSLLSFTAHAESLVASLDKTTVVENQVVQLTLRANFTNTGTGPDLSPLKKDFDILGQSQNSQFSFNVGSNTALTYWVISLMPKSVGTFEIPPITIAGQSSQAIKLVVKNAPQLLDSKGNPPVMVKTQISDNSPYLQQQVILSEQLFTSVSLQNANLSRPANSDLVIERLSDDQMAYQTINGTRYQVLTRQYLLFPQKSGTISIAPQSVRAMINTSAGNRIIKVQSDPVNLQVQAIPASYPSDNWLPSQSVTINTKLSKTSDAPRVGDTLIWQIEVSAKDALPEQIPQLTFDSTAGYKLYPQPIKFSSQKNADGIVGQQSLKIEVVPTQAGTLTLPQVNLTYWNTDREATATATASTPSMTIAALPTTPTATPKATTPEHQQEAGKPIAHQTTSSSKKAVESKPNTPISLAKKPANESNSPSAAPQTDKTETKPLSWRQYTIITLIILLAILSISWLILFTKRRKKPNQDEDLVPTLQEFAPLSSSDENSAFNALTQCCRQDNLGELRSHLLEWARHRWGDEKIRSLDDIKRLAASVKLTQLLMEAELMLYSKQASNQWQGTSLAEALEEYKSGQPKKTQASQLKTLYPNF</sequence>
<dbReference type="Proteomes" id="UP000256542">
    <property type="component" value="Unassembled WGS sequence"/>
</dbReference>
<dbReference type="InterPro" id="IPR057699">
    <property type="entry name" value="DUF7939"/>
</dbReference>